<dbReference type="GO" id="GO:0016887">
    <property type="term" value="F:ATP hydrolysis activity"/>
    <property type="evidence" value="ECO:0007669"/>
    <property type="project" value="InterPro"/>
</dbReference>
<dbReference type="Pfam" id="PF00183">
    <property type="entry name" value="HSP90"/>
    <property type="match status" value="1"/>
</dbReference>
<dbReference type="EMBL" id="CAJOBA010037407">
    <property type="protein sequence ID" value="CAF4041744.1"/>
    <property type="molecule type" value="Genomic_DNA"/>
</dbReference>
<dbReference type="InterPro" id="IPR020568">
    <property type="entry name" value="Ribosomal_Su5_D2-typ_SF"/>
</dbReference>
<organism evidence="3 4">
    <name type="scientific">Didymodactylos carnosus</name>
    <dbReference type="NCBI Taxonomy" id="1234261"/>
    <lineage>
        <taxon>Eukaryota</taxon>
        <taxon>Metazoa</taxon>
        <taxon>Spiralia</taxon>
        <taxon>Gnathifera</taxon>
        <taxon>Rotifera</taxon>
        <taxon>Eurotatoria</taxon>
        <taxon>Bdelloidea</taxon>
        <taxon>Philodinida</taxon>
        <taxon>Philodinidae</taxon>
        <taxon>Didymodactylos</taxon>
    </lineage>
</organism>
<dbReference type="GO" id="GO:0005524">
    <property type="term" value="F:ATP binding"/>
    <property type="evidence" value="ECO:0007669"/>
    <property type="project" value="InterPro"/>
</dbReference>
<gene>
    <name evidence="3" type="ORF">TMI583_LOCUS26229</name>
</gene>
<comment type="similarity">
    <text evidence="1">Belongs to the heat shock protein 90 family.</text>
</comment>
<sequence>MRTKDVYSIVRTKLYNRLDILYLTNLFASIDSLHLKSNNGFIFTRGKEEYAEFYKQLTNDREDHLAVKHSCVEDLLEFRALLFIPKRSPFDLFEN</sequence>
<dbReference type="PANTHER" id="PTHR11528">
    <property type="entry name" value="HEAT SHOCK PROTEIN 90 FAMILY MEMBER"/>
    <property type="match status" value="1"/>
</dbReference>
<dbReference type="InterPro" id="IPR001404">
    <property type="entry name" value="Hsp90_fam"/>
</dbReference>
<evidence type="ECO:0000256" key="2">
    <source>
        <dbReference type="ARBA" id="ARBA00023186"/>
    </source>
</evidence>
<dbReference type="Gene3D" id="3.30.230.80">
    <property type="match status" value="1"/>
</dbReference>
<reference evidence="3" key="1">
    <citation type="submission" date="2021-02" db="EMBL/GenBank/DDBJ databases">
        <authorList>
            <person name="Nowell W R."/>
        </authorList>
    </citation>
    <scope>NUCLEOTIDE SEQUENCE</scope>
</reference>
<comment type="caution">
    <text evidence="3">The sequence shown here is derived from an EMBL/GenBank/DDBJ whole genome shotgun (WGS) entry which is preliminary data.</text>
</comment>
<evidence type="ECO:0000313" key="3">
    <source>
        <dbReference type="EMBL" id="CAF4041744.1"/>
    </source>
</evidence>
<dbReference type="GO" id="GO:0140662">
    <property type="term" value="F:ATP-dependent protein folding chaperone"/>
    <property type="evidence" value="ECO:0007669"/>
    <property type="project" value="InterPro"/>
</dbReference>
<evidence type="ECO:0000313" key="4">
    <source>
        <dbReference type="Proteomes" id="UP000682733"/>
    </source>
</evidence>
<evidence type="ECO:0000256" key="1">
    <source>
        <dbReference type="ARBA" id="ARBA00008239"/>
    </source>
</evidence>
<name>A0A8S2P9R5_9BILA</name>
<dbReference type="AlphaFoldDB" id="A0A8S2P9R5"/>
<dbReference type="GO" id="GO:0051082">
    <property type="term" value="F:unfolded protein binding"/>
    <property type="evidence" value="ECO:0007669"/>
    <property type="project" value="InterPro"/>
</dbReference>
<keyword evidence="2" id="KW-0143">Chaperone</keyword>
<protein>
    <submittedName>
        <fullName evidence="3">Uncharacterized protein</fullName>
    </submittedName>
</protein>
<proteinExistence type="inferred from homology"/>
<dbReference type="Proteomes" id="UP000682733">
    <property type="component" value="Unassembled WGS sequence"/>
</dbReference>
<dbReference type="SUPFAM" id="SSF54211">
    <property type="entry name" value="Ribosomal protein S5 domain 2-like"/>
    <property type="match status" value="1"/>
</dbReference>
<accession>A0A8S2P9R5</accession>